<dbReference type="HOGENOM" id="CLU_2584725_0_0_0"/>
<organism evidence="1 2">
    <name type="scientific">Gemmatirosa kalamazoonensis</name>
    <dbReference type="NCBI Taxonomy" id="861299"/>
    <lineage>
        <taxon>Bacteria</taxon>
        <taxon>Pseudomonadati</taxon>
        <taxon>Gemmatimonadota</taxon>
        <taxon>Gemmatimonadia</taxon>
        <taxon>Gemmatimonadales</taxon>
        <taxon>Gemmatimonadaceae</taxon>
        <taxon>Gemmatirosa</taxon>
    </lineage>
</organism>
<reference evidence="1 2" key="1">
    <citation type="journal article" date="2014" name="Genome Announc.">
        <title>Genome Sequence and Methylome of Soil Bacterium Gemmatirosa kalamazoonensis KBS708T, a Member of the Rarely Cultivated Gemmatimonadetes Phylum.</title>
        <authorList>
            <person name="Debruyn J.M."/>
            <person name="Radosevich M."/>
            <person name="Wommack K.E."/>
            <person name="Polson S.W."/>
            <person name="Hauser L.J."/>
            <person name="Fawaz M.N."/>
            <person name="Korlach J."/>
            <person name="Tsai Y.C."/>
        </authorList>
    </citation>
    <scope>NUCLEOTIDE SEQUENCE [LARGE SCALE GENOMIC DNA]</scope>
    <source>
        <strain evidence="1 2">KBS708</strain>
        <plasmid evidence="2">Plasmid 1</plasmid>
    </source>
</reference>
<dbReference type="InParanoid" id="W0RNP0"/>
<geneLocation type="plasmid" evidence="1 2">
    <name>1</name>
</geneLocation>
<gene>
    <name evidence="1" type="ORF">J421_4821</name>
</gene>
<dbReference type="KEGG" id="gba:J421_4821"/>
<protein>
    <submittedName>
        <fullName evidence="1">Uncharacterized protein</fullName>
    </submittedName>
</protein>
<dbReference type="RefSeq" id="WP_025413700.1">
    <property type="nucleotide sequence ID" value="NZ_CP007129.1"/>
</dbReference>
<evidence type="ECO:0000313" key="1">
    <source>
        <dbReference type="EMBL" id="AHG92356.1"/>
    </source>
</evidence>
<dbReference type="EMBL" id="CP007129">
    <property type="protein sequence ID" value="AHG92356.1"/>
    <property type="molecule type" value="Genomic_DNA"/>
</dbReference>
<keyword evidence="1" id="KW-0614">Plasmid</keyword>
<sequence>MLNLRATGFLLAALCDQLGLCLSPEARRAVLDQAPADAESFVAAVFAAQDLDRATSHRALYDDALALAERAFADNPSAGS</sequence>
<proteinExistence type="predicted"/>
<evidence type="ECO:0000313" key="2">
    <source>
        <dbReference type="Proteomes" id="UP000019151"/>
    </source>
</evidence>
<keyword evidence="2" id="KW-1185">Reference proteome</keyword>
<name>W0RNP0_9BACT</name>
<accession>W0RNP0</accession>
<dbReference type="Proteomes" id="UP000019151">
    <property type="component" value="Plasmid 1"/>
</dbReference>
<dbReference type="AlphaFoldDB" id="W0RNP0"/>